<gene>
    <name evidence="2" type="ORF">QJS35_24985</name>
</gene>
<dbReference type="SUPFAM" id="SSF53850">
    <property type="entry name" value="Periplasmic binding protein-like II"/>
    <property type="match status" value="1"/>
</dbReference>
<organism evidence="2 3">
    <name type="scientific">Cohnella silvisoli</name>
    <dbReference type="NCBI Taxonomy" id="2873699"/>
    <lineage>
        <taxon>Bacteria</taxon>
        <taxon>Bacillati</taxon>
        <taxon>Bacillota</taxon>
        <taxon>Bacilli</taxon>
        <taxon>Bacillales</taxon>
        <taxon>Paenibacillaceae</taxon>
        <taxon>Cohnella</taxon>
    </lineage>
</organism>
<evidence type="ECO:0000313" key="2">
    <source>
        <dbReference type="EMBL" id="MEQ4485647.1"/>
    </source>
</evidence>
<sequence>MKETRTKNPKKATDRVIQWIAAGAVLAVALTGCGSGNEGNNWDKASVQPETSANADKPTEIANVSWYMLKPIDTIKNQESVEAEANKMLEAVNAKLHINFIDNAAWEDKMKLMSASGEPYDLVLTSSWTNSISNNVARGAFLPLDDLLQEYGQDILKKVDPRAWDAVTYNGKIMAIPAQSPYSAPVGFVFKKDLADKYNLDFQNIHKLEDLEPFLEQIKANEPGIIPLLTTKKVTAGIVMKEHTDVTKGLKYNENTGKLVWDTDVPEWLDFFRVTNRFYQKGYIAKDAALKTDYTAEAKSGKYAVMRDSGGYTADGSKSTTLYGFPTVEALVGYPIIATGNMTGGATAISKTSPNPKAAMKVLNEVWKNPTLSNTLAYGLADKNYTIESGAGTDHPRVAPKTGAEQTWAIWHNWLGPLWDQWDSNWNSTAALEEMQKNNNEAKTSALLGFNFDAEPVKSEIAQVSAAYTEMASILNTGSMPDFDAFIANMKKRLLEAGLDKVEAEARKQIDAWLSAAK</sequence>
<dbReference type="Proteomes" id="UP001493487">
    <property type="component" value="Unassembled WGS sequence"/>
</dbReference>
<proteinExistence type="predicted"/>
<accession>A0ABV1L1M0</accession>
<dbReference type="InterPro" id="IPR050490">
    <property type="entry name" value="Bact_solute-bd_prot1"/>
</dbReference>
<dbReference type="PANTHER" id="PTHR43649">
    <property type="entry name" value="ARABINOSE-BINDING PROTEIN-RELATED"/>
    <property type="match status" value="1"/>
</dbReference>
<dbReference type="Gene3D" id="3.40.190.10">
    <property type="entry name" value="Periplasmic binding protein-like II"/>
    <property type="match status" value="2"/>
</dbReference>
<evidence type="ECO:0000259" key="1">
    <source>
        <dbReference type="Pfam" id="PF12010"/>
    </source>
</evidence>
<feature type="domain" description="DUF3502" evidence="1">
    <location>
        <begin position="447"/>
        <end position="514"/>
    </location>
</feature>
<dbReference type="RefSeq" id="WP_232188018.1">
    <property type="nucleotide sequence ID" value="NZ_JAIOAP010000015.1"/>
</dbReference>
<dbReference type="Pfam" id="PF12010">
    <property type="entry name" value="DUF3502"/>
    <property type="match status" value="1"/>
</dbReference>
<reference evidence="2 3" key="1">
    <citation type="journal article" date="2023" name="Genome Announc.">
        <title>Pan-Genome Analyses of the Genus Cohnella and Proposal of the Novel Species Cohnella silvisoli sp. nov., Isolated from Forest Soil.</title>
        <authorList>
            <person name="Wang C."/>
            <person name="Mao L."/>
            <person name="Bao G."/>
            <person name="Zhu H."/>
        </authorList>
    </citation>
    <scope>NUCLEOTIDE SEQUENCE [LARGE SCALE GENOMIC DNA]</scope>
    <source>
        <strain evidence="2 3">NL03-T5-1</strain>
    </source>
</reference>
<dbReference type="EMBL" id="JASKHM010000016">
    <property type="protein sequence ID" value="MEQ4485647.1"/>
    <property type="molecule type" value="Genomic_DNA"/>
</dbReference>
<keyword evidence="3" id="KW-1185">Reference proteome</keyword>
<dbReference type="InterPro" id="IPR022627">
    <property type="entry name" value="DUF3502"/>
</dbReference>
<dbReference type="PROSITE" id="PS51257">
    <property type="entry name" value="PROKAR_LIPOPROTEIN"/>
    <property type="match status" value="1"/>
</dbReference>
<dbReference type="PANTHER" id="PTHR43649:SF17">
    <property type="entry name" value="ABC TRANSPORTER SOLUTE BINDING PROTEIN-SUGAR TRANSPORT"/>
    <property type="match status" value="1"/>
</dbReference>
<protein>
    <submittedName>
        <fullName evidence="2">DUF3502 domain-containing protein</fullName>
    </submittedName>
</protein>
<name>A0ABV1L1M0_9BACL</name>
<comment type="caution">
    <text evidence="2">The sequence shown here is derived from an EMBL/GenBank/DDBJ whole genome shotgun (WGS) entry which is preliminary data.</text>
</comment>
<evidence type="ECO:0000313" key="3">
    <source>
        <dbReference type="Proteomes" id="UP001493487"/>
    </source>
</evidence>